<proteinExistence type="predicted"/>
<gene>
    <name evidence="1" type="ORF">ACFFVF_00320</name>
</gene>
<evidence type="ECO:0000313" key="1">
    <source>
        <dbReference type="EMBL" id="MFB9094944.1"/>
    </source>
</evidence>
<evidence type="ECO:0000313" key="2">
    <source>
        <dbReference type="Proteomes" id="UP001589607"/>
    </source>
</evidence>
<sequence length="123" mass="14441">MSKKIVLLLPFVLASCYNQKRNCKDFKTGSFEFTQEIEGKNETSYFERNDSLQIETFRGQTDTLAIRWINDCEYIGKNIRPKNMAEKKSVHIKILTTNEEGYTFEYSYVGESKKQRGFVTKKQ</sequence>
<protein>
    <submittedName>
        <fullName evidence="1">DNA topoisomerase IV</fullName>
    </submittedName>
</protein>
<accession>A0ABV5GHT9</accession>
<dbReference type="RefSeq" id="WP_236454491.1">
    <property type="nucleotide sequence ID" value="NZ_CBCSGE010000007.1"/>
</dbReference>
<dbReference type="PROSITE" id="PS51257">
    <property type="entry name" value="PROKAR_LIPOPROTEIN"/>
    <property type="match status" value="1"/>
</dbReference>
<dbReference type="EMBL" id="JBHMEY010000001">
    <property type="protein sequence ID" value="MFB9094944.1"/>
    <property type="molecule type" value="Genomic_DNA"/>
</dbReference>
<dbReference type="Proteomes" id="UP001589607">
    <property type="component" value="Unassembled WGS sequence"/>
</dbReference>
<keyword evidence="2" id="KW-1185">Reference proteome</keyword>
<comment type="caution">
    <text evidence="1">The sequence shown here is derived from an EMBL/GenBank/DDBJ whole genome shotgun (WGS) entry which is preliminary data.</text>
</comment>
<reference evidence="1 2" key="1">
    <citation type="submission" date="2024-09" db="EMBL/GenBank/DDBJ databases">
        <authorList>
            <person name="Sun Q."/>
            <person name="Mori K."/>
        </authorList>
    </citation>
    <scope>NUCLEOTIDE SEQUENCE [LARGE SCALE GENOMIC DNA]</scope>
    <source>
        <strain evidence="1 2">CECT 7955</strain>
    </source>
</reference>
<name>A0ABV5GHT9_9FLAO</name>
<organism evidence="1 2">
    <name type="scientific">Flavobacterium jumunjinense</name>
    <dbReference type="NCBI Taxonomy" id="998845"/>
    <lineage>
        <taxon>Bacteria</taxon>
        <taxon>Pseudomonadati</taxon>
        <taxon>Bacteroidota</taxon>
        <taxon>Flavobacteriia</taxon>
        <taxon>Flavobacteriales</taxon>
        <taxon>Flavobacteriaceae</taxon>
        <taxon>Flavobacterium</taxon>
    </lineage>
</organism>